<protein>
    <recommendedName>
        <fullName evidence="3">SH3 domain-containing protein</fullName>
    </recommendedName>
</protein>
<dbReference type="RefSeq" id="WP_162818013.1">
    <property type="nucleotide sequence ID" value="NZ_CP139960.1"/>
</dbReference>
<name>A0ABZ0W534_9BACT</name>
<accession>A0ABZ0W534</accession>
<dbReference type="EMBL" id="CP139960">
    <property type="protein sequence ID" value="WQD37196.1"/>
    <property type="molecule type" value="Genomic_DNA"/>
</dbReference>
<dbReference type="Proteomes" id="UP001325680">
    <property type="component" value="Chromosome"/>
</dbReference>
<proteinExistence type="predicted"/>
<evidence type="ECO:0008006" key="3">
    <source>
        <dbReference type="Google" id="ProtNLM"/>
    </source>
</evidence>
<keyword evidence="2" id="KW-1185">Reference proteome</keyword>
<sequence>MAHYTPGTSTIVLSYNPDTCNELIWGDYKGWILSGYTHGGQVRPPFLPAPVVPVIIKPIRSEK</sequence>
<reference evidence="1 2" key="1">
    <citation type="submission" date="2023-12" db="EMBL/GenBank/DDBJ databases">
        <title>Genome sequencing and assembly of bacterial species from a model synthetic community.</title>
        <authorList>
            <person name="Hogle S.L."/>
        </authorList>
    </citation>
    <scope>NUCLEOTIDE SEQUENCE [LARGE SCALE GENOMIC DNA]</scope>
    <source>
        <strain evidence="1 2">HAMBI_3031</strain>
    </source>
</reference>
<gene>
    <name evidence="1" type="ORF">U0035_16120</name>
</gene>
<organism evidence="1 2">
    <name type="scientific">Niabella yanshanensis</name>
    <dbReference type="NCBI Taxonomy" id="577386"/>
    <lineage>
        <taxon>Bacteria</taxon>
        <taxon>Pseudomonadati</taxon>
        <taxon>Bacteroidota</taxon>
        <taxon>Chitinophagia</taxon>
        <taxon>Chitinophagales</taxon>
        <taxon>Chitinophagaceae</taxon>
        <taxon>Niabella</taxon>
    </lineage>
</organism>
<evidence type="ECO:0000313" key="2">
    <source>
        <dbReference type="Proteomes" id="UP001325680"/>
    </source>
</evidence>
<evidence type="ECO:0000313" key="1">
    <source>
        <dbReference type="EMBL" id="WQD37196.1"/>
    </source>
</evidence>